<dbReference type="InterPro" id="IPR003797">
    <property type="entry name" value="DegV"/>
</dbReference>
<proteinExistence type="predicted"/>
<dbReference type="AlphaFoldDB" id="A0A949K4L5"/>
<dbReference type="Gene3D" id="3.40.50.10170">
    <property type="match status" value="1"/>
</dbReference>
<dbReference type="PANTHER" id="PTHR33434">
    <property type="entry name" value="DEGV DOMAIN-CONTAINING PROTEIN DR_1986-RELATED"/>
    <property type="match status" value="1"/>
</dbReference>
<evidence type="ECO:0000313" key="3">
    <source>
        <dbReference type="Proteomes" id="UP000712157"/>
    </source>
</evidence>
<organism evidence="2 3">
    <name type="scientific">Diplocloster agilis</name>
    <dbReference type="NCBI Taxonomy" id="2850323"/>
    <lineage>
        <taxon>Bacteria</taxon>
        <taxon>Bacillati</taxon>
        <taxon>Bacillota</taxon>
        <taxon>Clostridia</taxon>
        <taxon>Lachnospirales</taxon>
        <taxon>Lachnospiraceae</taxon>
        <taxon>Diplocloster</taxon>
    </lineage>
</organism>
<keyword evidence="3" id="KW-1185">Reference proteome</keyword>
<evidence type="ECO:0000256" key="1">
    <source>
        <dbReference type="ARBA" id="ARBA00023121"/>
    </source>
</evidence>
<evidence type="ECO:0000313" key="2">
    <source>
        <dbReference type="EMBL" id="MBU9739422.1"/>
    </source>
</evidence>
<protein>
    <submittedName>
        <fullName evidence="2">DegV family protein</fullName>
    </submittedName>
</protein>
<comment type="caution">
    <text evidence="2">The sequence shown here is derived from an EMBL/GenBank/DDBJ whole genome shotgun (WGS) entry which is preliminary data.</text>
</comment>
<sequence>MHNFEIFCDSSCDTPTDLLNQYKIRRIPFYVSFDQEHYEKEIEELSISDFYKRLTSEKVFPKTSLPSVQDYLVKFKETLKEGREILCVCLTSKFSGSYQSAVTARMILEEDYPEANIAVVDSMQATSCEGLTVLQAAYMREAGYSLDETVKKLEQLRLSSRIMFTVGTLEYLQKGGRIGKVSSIAGTMLNLKPLIQLKDGELIPYGTIRGRNKSLDKTLSMVAEYFSESGANYSDYDFCVTTGTCVEEAEAFQKQLEDMIGRKIDYPLFQIGVTIGTNTGPDAIGACFIKKFNV</sequence>
<dbReference type="PANTHER" id="PTHR33434:SF2">
    <property type="entry name" value="FATTY ACID-BINDING PROTEIN TM_1468"/>
    <property type="match status" value="1"/>
</dbReference>
<dbReference type="Proteomes" id="UP000712157">
    <property type="component" value="Unassembled WGS sequence"/>
</dbReference>
<dbReference type="EMBL" id="JAHQCW010000059">
    <property type="protein sequence ID" value="MBU9739422.1"/>
    <property type="molecule type" value="Genomic_DNA"/>
</dbReference>
<name>A0A949K4L5_9FIRM</name>
<accession>A0A949K4L5</accession>
<dbReference type="NCBIfam" id="TIGR00762">
    <property type="entry name" value="DegV"/>
    <property type="match status" value="1"/>
</dbReference>
<dbReference type="RefSeq" id="WP_158342632.1">
    <property type="nucleotide sequence ID" value="NZ_JAHQCW010000059.1"/>
</dbReference>
<keyword evidence="1" id="KW-0446">Lipid-binding</keyword>
<dbReference type="GO" id="GO:0008289">
    <property type="term" value="F:lipid binding"/>
    <property type="evidence" value="ECO:0007669"/>
    <property type="project" value="UniProtKB-KW"/>
</dbReference>
<dbReference type="Pfam" id="PF02645">
    <property type="entry name" value="DegV"/>
    <property type="match status" value="1"/>
</dbReference>
<reference evidence="2" key="1">
    <citation type="submission" date="2021-06" db="EMBL/GenBank/DDBJ databases">
        <title>Description of novel taxa of the family Lachnospiraceae.</title>
        <authorList>
            <person name="Chaplin A.V."/>
            <person name="Sokolova S.R."/>
            <person name="Pikina A.P."/>
            <person name="Korzhanova M."/>
            <person name="Belova V."/>
            <person name="Korostin D."/>
            <person name="Efimov B.A."/>
        </authorList>
    </citation>
    <scope>NUCLEOTIDE SEQUENCE</scope>
    <source>
        <strain evidence="2">ASD5720</strain>
    </source>
</reference>
<dbReference type="Gene3D" id="3.30.1180.10">
    <property type="match status" value="1"/>
</dbReference>
<dbReference type="InterPro" id="IPR050270">
    <property type="entry name" value="DegV_domain_contain"/>
</dbReference>
<dbReference type="InterPro" id="IPR043168">
    <property type="entry name" value="DegV_C"/>
</dbReference>
<dbReference type="SUPFAM" id="SSF82549">
    <property type="entry name" value="DAK1/DegV-like"/>
    <property type="match status" value="1"/>
</dbReference>
<dbReference type="PROSITE" id="PS51482">
    <property type="entry name" value="DEGV"/>
    <property type="match status" value="1"/>
</dbReference>
<gene>
    <name evidence="2" type="ORF">KTH89_23075</name>
</gene>